<protein>
    <submittedName>
        <fullName evidence="2">Uncharacterized protein</fullName>
    </submittedName>
</protein>
<dbReference type="AlphaFoldDB" id="A0A9P6ST68"/>
<gene>
    <name evidence="2" type="ORF">BGZ65_004629</name>
</gene>
<evidence type="ECO:0000256" key="1">
    <source>
        <dbReference type="SAM" id="MobiDB-lite"/>
    </source>
</evidence>
<dbReference type="Proteomes" id="UP000749646">
    <property type="component" value="Unassembled WGS sequence"/>
</dbReference>
<keyword evidence="3" id="KW-1185">Reference proteome</keyword>
<comment type="caution">
    <text evidence="2">The sequence shown here is derived from an EMBL/GenBank/DDBJ whole genome shotgun (WGS) entry which is preliminary data.</text>
</comment>
<evidence type="ECO:0000313" key="3">
    <source>
        <dbReference type="Proteomes" id="UP000749646"/>
    </source>
</evidence>
<feature type="region of interest" description="Disordered" evidence="1">
    <location>
        <begin position="56"/>
        <end position="75"/>
    </location>
</feature>
<reference evidence="2" key="1">
    <citation type="journal article" date="2020" name="Fungal Divers.">
        <title>Resolving the Mortierellaceae phylogeny through synthesis of multi-gene phylogenetics and phylogenomics.</title>
        <authorList>
            <person name="Vandepol N."/>
            <person name="Liber J."/>
            <person name="Desiro A."/>
            <person name="Na H."/>
            <person name="Kennedy M."/>
            <person name="Barry K."/>
            <person name="Grigoriev I.V."/>
            <person name="Miller A.N."/>
            <person name="O'Donnell K."/>
            <person name="Stajich J.E."/>
            <person name="Bonito G."/>
        </authorList>
    </citation>
    <scope>NUCLEOTIDE SEQUENCE</scope>
    <source>
        <strain evidence="2">MES-2147</strain>
    </source>
</reference>
<name>A0A9P6ST68_9FUNG</name>
<proteinExistence type="predicted"/>
<evidence type="ECO:0000313" key="2">
    <source>
        <dbReference type="EMBL" id="KAG0000118.1"/>
    </source>
</evidence>
<organism evidence="2 3">
    <name type="scientific">Modicella reniformis</name>
    <dbReference type="NCBI Taxonomy" id="1440133"/>
    <lineage>
        <taxon>Eukaryota</taxon>
        <taxon>Fungi</taxon>
        <taxon>Fungi incertae sedis</taxon>
        <taxon>Mucoromycota</taxon>
        <taxon>Mortierellomycotina</taxon>
        <taxon>Mortierellomycetes</taxon>
        <taxon>Mortierellales</taxon>
        <taxon>Mortierellaceae</taxon>
        <taxon>Modicella</taxon>
    </lineage>
</organism>
<dbReference type="EMBL" id="JAAAHW010000662">
    <property type="protein sequence ID" value="KAG0000118.1"/>
    <property type="molecule type" value="Genomic_DNA"/>
</dbReference>
<feature type="non-terminal residue" evidence="2">
    <location>
        <position position="1"/>
    </location>
</feature>
<accession>A0A9P6ST68</accession>
<sequence>DRTGTLGEIETLKMSRARQVYVIGRRGLFEAKEFREILQLTKIFLPWNWCSQHFRSTSKASDGSAGEENQGNKSLTSIELRINRLEGELSDRRAVAAGEKETLNADCIEYKSVGIQRSRVSHLMSKEIVPNVDSKFIDAD</sequence>